<organism evidence="2 3">
    <name type="scientific">Hymenobacter lucidus</name>
    <dbReference type="NCBI Taxonomy" id="2880930"/>
    <lineage>
        <taxon>Bacteria</taxon>
        <taxon>Pseudomonadati</taxon>
        <taxon>Bacteroidota</taxon>
        <taxon>Cytophagia</taxon>
        <taxon>Cytophagales</taxon>
        <taxon>Hymenobacteraceae</taxon>
        <taxon>Hymenobacter</taxon>
    </lineage>
</organism>
<sequence>MQTRLPILLLLLGFLWLGNTQTAQASHILGGELTYENLVVPSNPNLYRVRARVYRDYNTQVDFGQQLTLKVTKNGCAMATAGSFTATLNRISALANGALGCTPGTQYQITVFEGLIELPPGRWLMNIDEANRSFGIRNLIAAEYKIFHLSAYLDNSSGLRNSSPKFNAVRLPYAAGNQLHRFSFSAFDTDGDSLVYTSVQPQSSVFEQDPCATDIDYAPYAAGSFQDPATGQTVSYPARTYSAAQPLFSFRVSNGVATPYFELNPATGELLTLPIRLQSGQYVVAVRVDELRKLNGSWVKIGSIMRDVYYTVFNGGTNQNPVLTSLTTGTNQLPLPLNRPIPVAPGQTIVVTLNATDPNAGQTVWMGSDAADLIPGATFQRVADGQGRLTWQVPATLKPGRYGCTITIEDNFCPLVGNETVTLTFLVGVQPLATKNSQNMLLAAFPMPFHDQVQFQLATRATQTVVISDELGREVSRLSSRPDGLVIWQPAATVAPGLYFARSLDGRQVARLLRADSN</sequence>
<reference evidence="2" key="1">
    <citation type="submission" date="2021-10" db="EMBL/GenBank/DDBJ databases">
        <authorList>
            <person name="Dean J.D."/>
            <person name="Kim M.K."/>
            <person name="Newey C.N."/>
            <person name="Stoker T.S."/>
            <person name="Thompson D.W."/>
            <person name="Grose J.H."/>
        </authorList>
    </citation>
    <scope>NUCLEOTIDE SEQUENCE</scope>
    <source>
        <strain evidence="2">BT178</strain>
    </source>
</reference>
<accession>A0ABS8AMR5</accession>
<evidence type="ECO:0000256" key="1">
    <source>
        <dbReference type="SAM" id="SignalP"/>
    </source>
</evidence>
<feature type="signal peptide" evidence="1">
    <location>
        <begin position="1"/>
        <end position="25"/>
    </location>
</feature>
<proteinExistence type="predicted"/>
<dbReference type="Proteomes" id="UP001165296">
    <property type="component" value="Unassembled WGS sequence"/>
</dbReference>
<dbReference type="EMBL" id="JAJADR010000001">
    <property type="protein sequence ID" value="MCB2407338.1"/>
    <property type="molecule type" value="Genomic_DNA"/>
</dbReference>
<keyword evidence="1" id="KW-0732">Signal</keyword>
<evidence type="ECO:0000313" key="3">
    <source>
        <dbReference type="Proteomes" id="UP001165296"/>
    </source>
</evidence>
<name>A0ABS8AMR5_9BACT</name>
<protein>
    <recommendedName>
        <fullName evidence="4">T9SS type A sorting domain-containing protein</fullName>
    </recommendedName>
</protein>
<evidence type="ECO:0000313" key="2">
    <source>
        <dbReference type="EMBL" id="MCB2407338.1"/>
    </source>
</evidence>
<gene>
    <name evidence="2" type="ORF">LGH74_05070</name>
</gene>
<evidence type="ECO:0008006" key="4">
    <source>
        <dbReference type="Google" id="ProtNLM"/>
    </source>
</evidence>
<comment type="caution">
    <text evidence="2">The sequence shown here is derived from an EMBL/GenBank/DDBJ whole genome shotgun (WGS) entry which is preliminary data.</text>
</comment>
<feature type="chain" id="PRO_5045679456" description="T9SS type A sorting domain-containing protein" evidence="1">
    <location>
        <begin position="26"/>
        <end position="518"/>
    </location>
</feature>
<keyword evidence="3" id="KW-1185">Reference proteome</keyword>